<keyword evidence="2" id="KW-1185">Reference proteome</keyword>
<dbReference type="Proteomes" id="UP000320802">
    <property type="component" value="Segment"/>
</dbReference>
<dbReference type="EMBL" id="MK962629">
    <property type="protein sequence ID" value="QDH83917.1"/>
    <property type="molecule type" value="Genomic_DNA"/>
</dbReference>
<accession>A0A514CTW8</accession>
<dbReference type="InterPro" id="IPR036890">
    <property type="entry name" value="HATPase_C_sf"/>
</dbReference>
<proteinExistence type="predicted"/>
<evidence type="ECO:0000313" key="2">
    <source>
        <dbReference type="Proteomes" id="UP000320802"/>
    </source>
</evidence>
<reference evidence="1 2" key="1">
    <citation type="submission" date="2019-05" db="EMBL/GenBank/DDBJ databases">
        <title>Complete genome sequence of sixteen phages from Abidjan, cote d'Ivoire, isolated on a single strain of Achromobacter xylosoxidans.</title>
        <authorList>
            <person name="Essoh C."/>
            <person name="Vernadet J.-P."/>
            <person name="Vergnaud G."/>
            <person name="Pourcel C."/>
        </authorList>
    </citation>
    <scope>NUCLEOTIDE SEQUENCE [LARGE SCALE GENOMIC DNA]</scope>
</reference>
<gene>
    <name evidence="1" type="ORF">Axy10_041</name>
</gene>
<name>A0A514CTW8_9CAUD</name>
<dbReference type="Gene3D" id="3.30.565.10">
    <property type="entry name" value="Histidine kinase-like ATPase, C-terminal domain"/>
    <property type="match status" value="1"/>
</dbReference>
<dbReference type="SUPFAM" id="SSF55874">
    <property type="entry name" value="ATPase domain of HSP90 chaperone/DNA topoisomerase II/histidine kinase"/>
    <property type="match status" value="1"/>
</dbReference>
<organism evidence="1 2">
    <name type="scientific">Achromobacter phage vB_AxyP_19-32_Axy10</name>
    <dbReference type="NCBI Taxonomy" id="2591041"/>
    <lineage>
        <taxon>Viruses</taxon>
        <taxon>Duplodnaviria</taxon>
        <taxon>Heunggongvirae</taxon>
        <taxon>Uroviricota</taxon>
        <taxon>Caudoviricetes</taxon>
        <taxon>Schitoviridae</taxon>
        <taxon>Rothmandenesvirinae</taxon>
        <taxon>Pourcelvirus</taxon>
        <taxon>Pourcelvirus Axy10</taxon>
    </lineage>
</organism>
<evidence type="ECO:0000313" key="1">
    <source>
        <dbReference type="EMBL" id="QDH83917.1"/>
    </source>
</evidence>
<sequence>MKVTHEEGHITHAVVGGLDAIECGITGDAHFMHMLSASLYKNPTMAMCREVLCNAWDAHIMVSKTDPIKITVDRDELIIQDFGPGIHHDKIGPIYGVYGASTKKNDGRQTGGFGLGCKSPWSYTDTFEVVSCHEGQKAIYQMTKSASERQGKPSIKPIVVGIPTTDTGITVTIRLKNGDSGEIMRYVKQTLYYGGIPAEINGKLYPVLPYQEATDNWILANQLNGDKYPIMVRYGNVVYPINEQDEYQNEYREVSRFLKSLPRNENGYALIFSAEPDSLTPTPSRDELTMIDMTVETLKKLLAGFVDTLKRDGDTVVKERSVERIKDLFQQKPLAILEWDGESVPPKRAANSFFDNTSYYSSLKKPITDFGDVVDLSIDSRYPGKYIAGFRKLDLSTRWDLWKTVPGLDKRLVESFGRHLAMGYGDKPTQAQLRWFTRNVTGYIVKKAMKQDYELKLENFYFVGGGNRTRSWHKWPTSLDRVMYNVHEAMATQMWAMAPYLKNRIVLTHGKNAIMDRMSQHPQYKDLPYQERTGWLLYVVPRSPKRASEALAFFQGLGMDVIDMMPIHAWEDDEFKPKKREKPLVPVVKKPKKTGYICLSASLKDGVYNPYEYARDNEDAERIEQPLFYVTLKPKGRHGYDMSLNSLSDRESRNAVELYGKYGAIIQLEKAITEATKNGAVVMEEWVPQRVLQEMTTNKRIRQYFAISAKAASKLPDWTSELGSVVSLIANDPVLQTKYGIVNPMTPRDKVLLNLFASMVGQMHHYYGRFHGVPEAIRTGFRKMEATLDEIKPAPEVVSLVQMAKDNTILSCLSISKINQILHSIKPEDILLHESVRNLFINALEGK</sequence>
<protein>
    <submittedName>
        <fullName evidence="1">Putative rIIA lysis inhibitor</fullName>
    </submittedName>
</protein>